<evidence type="ECO:0000256" key="1">
    <source>
        <dbReference type="ARBA" id="ARBA00008520"/>
    </source>
</evidence>
<dbReference type="AlphaFoldDB" id="B5YBF7"/>
<keyword evidence="2" id="KW-0813">Transport</keyword>
<dbReference type="PaxDb" id="309799-DICTH_0138"/>
<accession>B5YBF7</accession>
<dbReference type="eggNOG" id="COG1653">
    <property type="taxonomic scope" value="Bacteria"/>
</dbReference>
<dbReference type="HOGENOM" id="CLU_031285_10_5_0"/>
<reference evidence="4 5" key="1">
    <citation type="journal article" date="2014" name="Genome Announc.">
        <title>Complete Genome Sequence of the Extreme Thermophile Dictyoglomus thermophilum H-6-12.</title>
        <authorList>
            <person name="Coil D.A."/>
            <person name="Badger J.H."/>
            <person name="Forberger H.C."/>
            <person name="Riggs F."/>
            <person name="Madupu R."/>
            <person name="Fedorova N."/>
            <person name="Ward N."/>
            <person name="Robb F.T."/>
            <person name="Eisen J.A."/>
        </authorList>
    </citation>
    <scope>NUCLEOTIDE SEQUENCE [LARGE SCALE GENOMIC DNA]</scope>
    <source>
        <strain evidence="5">ATCC 35947 / DSM 3960 / H-6-12</strain>
    </source>
</reference>
<dbReference type="RefSeq" id="WP_012547405.1">
    <property type="nucleotide sequence ID" value="NC_011297.1"/>
</dbReference>
<evidence type="ECO:0000256" key="2">
    <source>
        <dbReference type="ARBA" id="ARBA00022448"/>
    </source>
</evidence>
<dbReference type="Pfam" id="PF01547">
    <property type="entry name" value="SBP_bac_1"/>
    <property type="match status" value="1"/>
</dbReference>
<dbReference type="PANTHER" id="PTHR30061">
    <property type="entry name" value="MALTOSE-BINDING PERIPLASMIC PROTEIN"/>
    <property type="match status" value="1"/>
</dbReference>
<dbReference type="KEGG" id="dth:DICTH_0138"/>
<proteinExistence type="inferred from homology"/>
<evidence type="ECO:0000256" key="3">
    <source>
        <dbReference type="ARBA" id="ARBA00022729"/>
    </source>
</evidence>
<dbReference type="STRING" id="309799.DICTH_0138"/>
<gene>
    <name evidence="4" type="ordered locus">DICTH_0138</name>
</gene>
<dbReference type="OrthoDB" id="9782846at2"/>
<dbReference type="GO" id="GO:0055052">
    <property type="term" value="C:ATP-binding cassette (ABC) transporter complex, substrate-binding subunit-containing"/>
    <property type="evidence" value="ECO:0007669"/>
    <property type="project" value="TreeGrafter"/>
</dbReference>
<keyword evidence="5" id="KW-1185">Reference proteome</keyword>
<evidence type="ECO:0000313" key="4">
    <source>
        <dbReference type="EMBL" id="ACI18773.1"/>
    </source>
</evidence>
<dbReference type="GO" id="GO:0015768">
    <property type="term" value="P:maltose transport"/>
    <property type="evidence" value="ECO:0007669"/>
    <property type="project" value="TreeGrafter"/>
</dbReference>
<dbReference type="CDD" id="cd13585">
    <property type="entry name" value="PBP2_TMBP_like"/>
    <property type="match status" value="1"/>
</dbReference>
<protein>
    <submittedName>
        <fullName evidence="4">Sugar uptake ABC transporter periplasmic solute-binding protein</fullName>
    </submittedName>
</protein>
<dbReference type="Proteomes" id="UP000001733">
    <property type="component" value="Chromosome"/>
</dbReference>
<dbReference type="PANTHER" id="PTHR30061:SF50">
    <property type="entry name" value="MALTOSE_MALTODEXTRIN-BINDING PERIPLASMIC PROTEIN"/>
    <property type="match status" value="1"/>
</dbReference>
<dbReference type="SUPFAM" id="SSF53850">
    <property type="entry name" value="Periplasmic binding protein-like II"/>
    <property type="match status" value="1"/>
</dbReference>
<sequence length="413" mass="48072">MRRLNTFFLVFLLLLGISISFSQKVVTIRFATWDTGELYKIEQEIAKRFEREYPNIKVQVESYGDSFDQKLAASFGAKNPPDVMYMWDFPTYYESLIPLDDLLKQDKSINLNDYYPALFNYCKYEGKLYGLPVGFTSHVIYYNKDLFKTQKITTPSTNWTWDEFIEKARKLTNPSQKIYGFAFPVSPDPYDFEQFLWSNGGSYCSPDGKEINGYLNSREMVEVLSLFTKMLKEKIAVLTGTQQIQSGGDLFKAGKLGMLESGIWRLPEFIEAKLNFGVHILPAFKGKPVKSILNVSAISIAKDTKNLKEAWEFVKYYSYNKEAIKMRKGDLPTRKTVVAELKLNSNPYYKPFYKMIEVSADKIPSFYLNKNMRRIYDELAITIEQIFSEQANEEKIKEYLDNLVNRTKDWLKD</sequence>
<comment type="similarity">
    <text evidence="1">Belongs to the bacterial solute-binding protein 1 family.</text>
</comment>
<dbReference type="EMBL" id="CP001146">
    <property type="protein sequence ID" value="ACI18773.1"/>
    <property type="molecule type" value="Genomic_DNA"/>
</dbReference>
<dbReference type="GO" id="GO:0042956">
    <property type="term" value="P:maltodextrin transmembrane transport"/>
    <property type="evidence" value="ECO:0007669"/>
    <property type="project" value="TreeGrafter"/>
</dbReference>
<name>B5YBF7_DICT6</name>
<evidence type="ECO:0000313" key="5">
    <source>
        <dbReference type="Proteomes" id="UP000001733"/>
    </source>
</evidence>
<organism evidence="4 5">
    <name type="scientific">Dictyoglomus thermophilum (strain ATCC 35947 / DSM 3960 / H-6-12)</name>
    <dbReference type="NCBI Taxonomy" id="309799"/>
    <lineage>
        <taxon>Bacteria</taxon>
        <taxon>Pseudomonadati</taxon>
        <taxon>Dictyoglomota</taxon>
        <taxon>Dictyoglomia</taxon>
        <taxon>Dictyoglomales</taxon>
        <taxon>Dictyoglomaceae</taxon>
        <taxon>Dictyoglomus</taxon>
    </lineage>
</organism>
<keyword evidence="3" id="KW-0732">Signal</keyword>
<dbReference type="Gene3D" id="3.40.190.10">
    <property type="entry name" value="Periplasmic binding protein-like II"/>
    <property type="match status" value="1"/>
</dbReference>
<dbReference type="GO" id="GO:1901982">
    <property type="term" value="F:maltose binding"/>
    <property type="evidence" value="ECO:0007669"/>
    <property type="project" value="TreeGrafter"/>
</dbReference>
<dbReference type="InterPro" id="IPR006059">
    <property type="entry name" value="SBP"/>
</dbReference>